<keyword evidence="3" id="KW-1185">Reference proteome</keyword>
<organism evidence="2 3">
    <name type="scientific">Athelia psychrophila</name>
    <dbReference type="NCBI Taxonomy" id="1759441"/>
    <lineage>
        <taxon>Eukaryota</taxon>
        <taxon>Fungi</taxon>
        <taxon>Dikarya</taxon>
        <taxon>Basidiomycota</taxon>
        <taxon>Agaricomycotina</taxon>
        <taxon>Agaricomycetes</taxon>
        <taxon>Agaricomycetidae</taxon>
        <taxon>Atheliales</taxon>
        <taxon>Atheliaceae</taxon>
        <taxon>Athelia</taxon>
    </lineage>
</organism>
<name>A0A166VPK0_9AGAM</name>
<feature type="region of interest" description="Disordered" evidence="1">
    <location>
        <begin position="44"/>
        <end position="71"/>
    </location>
</feature>
<accession>A0A166VPK0</accession>
<protein>
    <submittedName>
        <fullName evidence="2">Uncharacterized protein</fullName>
    </submittedName>
</protein>
<evidence type="ECO:0000313" key="3">
    <source>
        <dbReference type="Proteomes" id="UP000076532"/>
    </source>
</evidence>
<reference evidence="2 3" key="1">
    <citation type="journal article" date="2016" name="Mol. Biol. Evol.">
        <title>Comparative Genomics of Early-Diverging Mushroom-Forming Fungi Provides Insights into the Origins of Lignocellulose Decay Capabilities.</title>
        <authorList>
            <person name="Nagy L.G."/>
            <person name="Riley R."/>
            <person name="Tritt A."/>
            <person name="Adam C."/>
            <person name="Daum C."/>
            <person name="Floudas D."/>
            <person name="Sun H."/>
            <person name="Yadav J.S."/>
            <person name="Pangilinan J."/>
            <person name="Larsson K.H."/>
            <person name="Matsuura K."/>
            <person name="Barry K."/>
            <person name="Labutti K."/>
            <person name="Kuo R."/>
            <person name="Ohm R.A."/>
            <person name="Bhattacharya S.S."/>
            <person name="Shirouzu T."/>
            <person name="Yoshinaga Y."/>
            <person name="Martin F.M."/>
            <person name="Grigoriev I.V."/>
            <person name="Hibbett D.S."/>
        </authorList>
    </citation>
    <scope>NUCLEOTIDE SEQUENCE [LARGE SCALE GENOMIC DNA]</scope>
    <source>
        <strain evidence="2 3">CBS 109695</strain>
    </source>
</reference>
<dbReference type="AlphaFoldDB" id="A0A166VPK0"/>
<gene>
    <name evidence="2" type="ORF">FIBSPDRAFT_848195</name>
</gene>
<dbReference type="Proteomes" id="UP000076532">
    <property type="component" value="Unassembled WGS sequence"/>
</dbReference>
<evidence type="ECO:0000313" key="2">
    <source>
        <dbReference type="EMBL" id="KZP32936.1"/>
    </source>
</evidence>
<proteinExistence type="predicted"/>
<evidence type="ECO:0000256" key="1">
    <source>
        <dbReference type="SAM" id="MobiDB-lite"/>
    </source>
</evidence>
<sequence>MSFFASMASFFPTSTASPHAFSLFGQNQNPRENHAQYAELYSALHPRSRKDKENTKPAPHTVPTPKSRSAAFAPSAHCTYITPPPPYSQREAHSTYHVLREALRPSNEGQETDENAVL</sequence>
<dbReference type="EMBL" id="KV417484">
    <property type="protein sequence ID" value="KZP32936.1"/>
    <property type="molecule type" value="Genomic_DNA"/>
</dbReference>